<name>A0A561BA93_9BURK</name>
<dbReference type="Pfam" id="PF00005">
    <property type="entry name" value="ABC_tran"/>
    <property type="match status" value="1"/>
</dbReference>
<accession>A0A561BA93</accession>
<dbReference type="PROSITE" id="PS50893">
    <property type="entry name" value="ABC_TRANSPORTER_2"/>
    <property type="match status" value="1"/>
</dbReference>
<dbReference type="GO" id="GO:0005524">
    <property type="term" value="F:ATP binding"/>
    <property type="evidence" value="ECO:0007669"/>
    <property type="project" value="UniProtKB-KW"/>
</dbReference>
<keyword evidence="4" id="KW-0547">Nucleotide-binding</keyword>
<dbReference type="PANTHER" id="PTHR42734:SF5">
    <property type="entry name" value="IRON TRANSPORT SYSTEM ATP-BINDING PROTEIN HI_0361-RELATED"/>
    <property type="match status" value="1"/>
</dbReference>
<dbReference type="Proteomes" id="UP000319722">
    <property type="component" value="Unassembled WGS sequence"/>
</dbReference>
<dbReference type="SMART" id="SM00382">
    <property type="entry name" value="AAA"/>
    <property type="match status" value="1"/>
</dbReference>
<dbReference type="InterPro" id="IPR017871">
    <property type="entry name" value="ABC_transporter-like_CS"/>
</dbReference>
<evidence type="ECO:0000256" key="2">
    <source>
        <dbReference type="ARBA" id="ARBA00022448"/>
    </source>
</evidence>
<evidence type="ECO:0000256" key="3">
    <source>
        <dbReference type="ARBA" id="ARBA00022475"/>
    </source>
</evidence>
<evidence type="ECO:0000313" key="8">
    <source>
        <dbReference type="Proteomes" id="UP000319722"/>
    </source>
</evidence>
<evidence type="ECO:0000256" key="4">
    <source>
        <dbReference type="ARBA" id="ARBA00022741"/>
    </source>
</evidence>
<evidence type="ECO:0000256" key="5">
    <source>
        <dbReference type="ARBA" id="ARBA00022840"/>
    </source>
</evidence>
<protein>
    <submittedName>
        <fullName evidence="7">Zinc/manganese transport system ATP-binding protein</fullName>
    </submittedName>
</protein>
<comment type="similarity">
    <text evidence="1">Belongs to the ABC transporter superfamily.</text>
</comment>
<dbReference type="Gene3D" id="3.40.50.300">
    <property type="entry name" value="P-loop containing nucleotide triphosphate hydrolases"/>
    <property type="match status" value="1"/>
</dbReference>
<dbReference type="InterPro" id="IPR003593">
    <property type="entry name" value="AAA+_ATPase"/>
</dbReference>
<keyword evidence="3" id="KW-0472">Membrane</keyword>
<organism evidence="7 8">
    <name type="scientific">Variovorax beijingensis</name>
    <dbReference type="NCBI Taxonomy" id="2496117"/>
    <lineage>
        <taxon>Bacteria</taxon>
        <taxon>Pseudomonadati</taxon>
        <taxon>Pseudomonadota</taxon>
        <taxon>Betaproteobacteria</taxon>
        <taxon>Burkholderiales</taxon>
        <taxon>Comamonadaceae</taxon>
        <taxon>Variovorax</taxon>
    </lineage>
</organism>
<reference evidence="7 8" key="1">
    <citation type="submission" date="2019-06" db="EMBL/GenBank/DDBJ databases">
        <title>Sorghum-associated microbial communities from plants grown in Nebraska, USA.</title>
        <authorList>
            <person name="Schachtman D."/>
        </authorList>
    </citation>
    <scope>NUCLEOTIDE SEQUENCE [LARGE SCALE GENOMIC DNA]</scope>
    <source>
        <strain evidence="7 8">T529</strain>
    </source>
</reference>
<keyword evidence="3" id="KW-1003">Cell membrane</keyword>
<dbReference type="EMBL" id="VIVL01000017">
    <property type="protein sequence ID" value="TWD75652.1"/>
    <property type="molecule type" value="Genomic_DNA"/>
</dbReference>
<dbReference type="CDD" id="cd03235">
    <property type="entry name" value="ABC_Metallic_Cations"/>
    <property type="match status" value="1"/>
</dbReference>
<dbReference type="AlphaFoldDB" id="A0A561BA93"/>
<dbReference type="SUPFAM" id="SSF52540">
    <property type="entry name" value="P-loop containing nucleoside triphosphate hydrolases"/>
    <property type="match status" value="1"/>
</dbReference>
<dbReference type="InterPro" id="IPR027417">
    <property type="entry name" value="P-loop_NTPase"/>
</dbReference>
<keyword evidence="2" id="KW-0813">Transport</keyword>
<dbReference type="PROSITE" id="PS00211">
    <property type="entry name" value="ABC_TRANSPORTER_1"/>
    <property type="match status" value="1"/>
</dbReference>
<dbReference type="RefSeq" id="WP_186454303.1">
    <property type="nucleotide sequence ID" value="NZ_VIVL01000017.1"/>
</dbReference>
<dbReference type="GO" id="GO:0016887">
    <property type="term" value="F:ATP hydrolysis activity"/>
    <property type="evidence" value="ECO:0007669"/>
    <property type="project" value="InterPro"/>
</dbReference>
<keyword evidence="5 7" id="KW-0067">ATP-binding</keyword>
<dbReference type="InterPro" id="IPR003439">
    <property type="entry name" value="ABC_transporter-like_ATP-bd"/>
</dbReference>
<proteinExistence type="inferred from homology"/>
<evidence type="ECO:0000313" key="7">
    <source>
        <dbReference type="EMBL" id="TWD75652.1"/>
    </source>
</evidence>
<evidence type="ECO:0000256" key="1">
    <source>
        <dbReference type="ARBA" id="ARBA00005417"/>
    </source>
</evidence>
<feature type="domain" description="ABC transporter" evidence="6">
    <location>
        <begin position="11"/>
        <end position="239"/>
    </location>
</feature>
<gene>
    <name evidence="7" type="ORF">FB547_11769</name>
</gene>
<dbReference type="InterPro" id="IPR050153">
    <property type="entry name" value="Metal_Ion_Import_ABC"/>
</dbReference>
<dbReference type="PANTHER" id="PTHR42734">
    <property type="entry name" value="METAL TRANSPORT SYSTEM ATP-BINDING PROTEIN TM_0124-RELATED"/>
    <property type="match status" value="1"/>
</dbReference>
<evidence type="ECO:0000259" key="6">
    <source>
        <dbReference type="PROSITE" id="PS50893"/>
    </source>
</evidence>
<sequence>MSGTPIPPPAIRLNNLTVAYRGHPAVHHLSGEFTPGSLTAIVGPNGAGKTSLLAAIMGRIRPAEGGVSFDGASRDRIAWLPQQAEIDRSFPIRVFDLVALGHWGRLGCVKGIAARQRDAVGAALEAVGLGGFQRRGIAELSAGQFQRVLFARVLLQDASVILLDEPFNAIDARTTADLLAVVARWHTEARTVIAVLHDLEQVRLHFDRTLLMARRCVAWGPTAEVLHAGNLFRARQMAEAWDEDAPVCREVVA</sequence>
<comment type="caution">
    <text evidence="7">The sequence shown here is derived from an EMBL/GenBank/DDBJ whole genome shotgun (WGS) entry which is preliminary data.</text>
</comment>